<dbReference type="GO" id="GO:0004180">
    <property type="term" value="F:carboxypeptidase activity"/>
    <property type="evidence" value="ECO:0007669"/>
    <property type="project" value="UniProtKB-KW"/>
</dbReference>
<keyword evidence="7" id="KW-0862">Zinc</keyword>
<keyword evidence="7" id="KW-0378">Hydrolase</keyword>
<keyword evidence="3" id="KW-1015">Disulfide bond</keyword>
<accession>A0A4Y2QYP3</accession>
<keyword evidence="7" id="KW-0479">Metal-binding</keyword>
<evidence type="ECO:0000256" key="6">
    <source>
        <dbReference type="PROSITE-ProRule" id="PRU01355"/>
    </source>
</evidence>
<dbReference type="PROSITE" id="PS52011">
    <property type="entry name" value="PEPTIDASE_M2"/>
    <property type="match status" value="1"/>
</dbReference>
<evidence type="ECO:0000313" key="9">
    <source>
        <dbReference type="Proteomes" id="UP000499080"/>
    </source>
</evidence>
<keyword evidence="9" id="KW-1185">Reference proteome</keyword>
<keyword evidence="7" id="KW-0645">Protease</keyword>
<name>A0A4Y2QYP3_ARAVE</name>
<evidence type="ECO:0000313" key="8">
    <source>
        <dbReference type="EMBL" id="GBN68310.1"/>
    </source>
</evidence>
<keyword evidence="7" id="KW-0121">Carboxypeptidase</keyword>
<feature type="binding site" evidence="5">
    <location>
        <position position="46"/>
    </location>
    <ligand>
        <name>chloride</name>
        <dbReference type="ChEBI" id="CHEBI:17996"/>
        <label>1</label>
    </ligand>
</feature>
<evidence type="ECO:0000256" key="4">
    <source>
        <dbReference type="ARBA" id="ARBA00023180"/>
    </source>
</evidence>
<dbReference type="OrthoDB" id="6431990at2759"/>
<organism evidence="8 9">
    <name type="scientific">Araneus ventricosus</name>
    <name type="common">Orbweaver spider</name>
    <name type="synonym">Epeira ventricosa</name>
    <dbReference type="NCBI Taxonomy" id="182803"/>
    <lineage>
        <taxon>Eukaryota</taxon>
        <taxon>Metazoa</taxon>
        <taxon>Ecdysozoa</taxon>
        <taxon>Arthropoda</taxon>
        <taxon>Chelicerata</taxon>
        <taxon>Arachnida</taxon>
        <taxon>Araneae</taxon>
        <taxon>Araneomorphae</taxon>
        <taxon>Entelegynae</taxon>
        <taxon>Araneoidea</taxon>
        <taxon>Araneidae</taxon>
        <taxon>Araneus</taxon>
    </lineage>
</organism>
<dbReference type="InterPro" id="IPR001548">
    <property type="entry name" value="Peptidase_M2"/>
</dbReference>
<keyword evidence="2" id="KW-0732">Signal</keyword>
<dbReference type="GO" id="GO:0046872">
    <property type="term" value="F:metal ion binding"/>
    <property type="evidence" value="ECO:0007669"/>
    <property type="project" value="UniProtKB-KW"/>
</dbReference>
<proteinExistence type="inferred from homology"/>
<dbReference type="PANTHER" id="PTHR10514:SF27">
    <property type="entry name" value="ANGIOTENSIN-CONVERTING ENZYME"/>
    <property type="match status" value="1"/>
</dbReference>
<comment type="similarity">
    <text evidence="1 6 7">Belongs to the peptidase M2 family.</text>
</comment>
<dbReference type="GO" id="GO:0008237">
    <property type="term" value="F:metallopeptidase activity"/>
    <property type="evidence" value="ECO:0007669"/>
    <property type="project" value="UniProtKB-KW"/>
</dbReference>
<evidence type="ECO:0000256" key="7">
    <source>
        <dbReference type="RuleBase" id="RU361144"/>
    </source>
</evidence>
<dbReference type="PRINTS" id="PR00791">
    <property type="entry name" value="PEPDIPTASEA"/>
</dbReference>
<evidence type="ECO:0000256" key="3">
    <source>
        <dbReference type="ARBA" id="ARBA00023157"/>
    </source>
</evidence>
<keyword evidence="7" id="KW-0482">Metalloprotease</keyword>
<dbReference type="PANTHER" id="PTHR10514">
    <property type="entry name" value="ANGIOTENSIN-CONVERTING ENZYME"/>
    <property type="match status" value="1"/>
</dbReference>
<dbReference type="GO" id="GO:0005886">
    <property type="term" value="C:plasma membrane"/>
    <property type="evidence" value="ECO:0007669"/>
    <property type="project" value="TreeGrafter"/>
</dbReference>
<dbReference type="GO" id="GO:0006508">
    <property type="term" value="P:proteolysis"/>
    <property type="evidence" value="ECO:0007669"/>
    <property type="project" value="UniProtKB-KW"/>
</dbReference>
<reference evidence="8 9" key="1">
    <citation type="journal article" date="2019" name="Sci. Rep.">
        <title>Orb-weaving spider Araneus ventricosus genome elucidates the spidroin gene catalogue.</title>
        <authorList>
            <person name="Kono N."/>
            <person name="Nakamura H."/>
            <person name="Ohtoshi R."/>
            <person name="Moran D.A.P."/>
            <person name="Shinohara A."/>
            <person name="Yoshida Y."/>
            <person name="Fujiwara M."/>
            <person name="Mori M."/>
            <person name="Tomita M."/>
            <person name="Arakawa K."/>
        </authorList>
    </citation>
    <scope>NUCLEOTIDE SEQUENCE [LARGE SCALE GENOMIC DNA]</scope>
</reference>
<dbReference type="SUPFAM" id="SSF55486">
    <property type="entry name" value="Metalloproteases ('zincins'), catalytic domain"/>
    <property type="match status" value="1"/>
</dbReference>
<dbReference type="EMBL" id="BGPR01223988">
    <property type="protein sequence ID" value="GBN68310.1"/>
    <property type="molecule type" value="Genomic_DNA"/>
</dbReference>
<comment type="caution">
    <text evidence="8">The sequence shown here is derived from an EMBL/GenBank/DDBJ whole genome shotgun (WGS) entry which is preliminary data.</text>
</comment>
<comment type="caution">
    <text evidence="6">Lacks conserved residue(s) required for the propagation of feature annotation.</text>
</comment>
<dbReference type="AlphaFoldDB" id="A0A4Y2QYP3"/>
<keyword evidence="4 7" id="KW-0325">Glycoprotein</keyword>
<dbReference type="EC" id="3.4.-.-" evidence="7"/>
<evidence type="ECO:0000256" key="1">
    <source>
        <dbReference type="ARBA" id="ARBA00008139"/>
    </source>
</evidence>
<comment type="cofactor">
    <cofactor evidence="7">
        <name>Zn(2+)</name>
        <dbReference type="ChEBI" id="CHEBI:29105"/>
    </cofactor>
    <text evidence="7">Binds 1 zinc ion per subunit.</text>
</comment>
<sequence>KRDELNSKWWELRLKYQGLCPPVKRTNEDLDAAAKYHVIADVPYIR</sequence>
<dbReference type="Proteomes" id="UP000499080">
    <property type="component" value="Unassembled WGS sequence"/>
</dbReference>
<dbReference type="Pfam" id="PF01401">
    <property type="entry name" value="Peptidase_M2"/>
    <property type="match status" value="1"/>
</dbReference>
<dbReference type="GO" id="GO:0008241">
    <property type="term" value="F:peptidyl-dipeptidase activity"/>
    <property type="evidence" value="ECO:0007669"/>
    <property type="project" value="InterPro"/>
</dbReference>
<evidence type="ECO:0000256" key="5">
    <source>
        <dbReference type="PIRSR" id="PIRSR601548-2"/>
    </source>
</evidence>
<protein>
    <recommendedName>
        <fullName evidence="7">Angiotensin-converting enzyme</fullName>
        <ecNumber evidence="7">3.4.-.-</ecNumber>
    </recommendedName>
</protein>
<evidence type="ECO:0000256" key="2">
    <source>
        <dbReference type="ARBA" id="ARBA00022729"/>
    </source>
</evidence>
<gene>
    <name evidence="8" type="ORF">AVEN_199173_1</name>
</gene>
<feature type="non-terminal residue" evidence="8">
    <location>
        <position position="1"/>
    </location>
</feature>